<reference evidence="3 4" key="1">
    <citation type="submission" date="2019-02" db="EMBL/GenBank/DDBJ databases">
        <title>Shewanella sp. D4-2 isolated from Dokdo Island.</title>
        <authorList>
            <person name="Baek K."/>
        </authorList>
    </citation>
    <scope>NUCLEOTIDE SEQUENCE [LARGE SCALE GENOMIC DNA]</scope>
    <source>
        <strain evidence="3 4">D4-2</strain>
    </source>
</reference>
<name>A0A411PHG1_9GAMM</name>
<evidence type="ECO:0000256" key="1">
    <source>
        <dbReference type="SAM" id="Coils"/>
    </source>
</evidence>
<organism evidence="3 4">
    <name type="scientific">Shewanella maritima</name>
    <dbReference type="NCBI Taxonomy" id="2520507"/>
    <lineage>
        <taxon>Bacteria</taxon>
        <taxon>Pseudomonadati</taxon>
        <taxon>Pseudomonadota</taxon>
        <taxon>Gammaproteobacteria</taxon>
        <taxon>Alteromonadales</taxon>
        <taxon>Shewanellaceae</taxon>
        <taxon>Shewanella</taxon>
    </lineage>
</organism>
<gene>
    <name evidence="3" type="ORF">EXU30_08925</name>
</gene>
<feature type="signal peptide" evidence="2">
    <location>
        <begin position="1"/>
        <end position="25"/>
    </location>
</feature>
<dbReference type="KEGG" id="smai:EXU30_08925"/>
<dbReference type="EMBL" id="CP036200">
    <property type="protein sequence ID" value="QBF82800.1"/>
    <property type="molecule type" value="Genomic_DNA"/>
</dbReference>
<accession>A0A411PHG1</accession>
<evidence type="ECO:0000313" key="4">
    <source>
        <dbReference type="Proteomes" id="UP000291106"/>
    </source>
</evidence>
<sequence length="236" mass="26757">MMKRLISQLSIAIALTLPFTGLSHAEPFTPLTDEQLDMLIELNLSQLKKSNSIKTTAKCTGLSEQQLISAFQHTMKTCLSQYGIDEHQMNACMQQEMKKVTGLSDATIAECDDSDSRVQHEQQKQHLLDKIDEMEQRLMQLQRSAPLGDADEEVTQLAHTRNTLDQYQAKLSMLEDQMRYSDLSANEMALEKLYQTLGSNDPTPAQEQQMKHLMDLIAKEQQAEVNELQQVLSVTQ</sequence>
<dbReference type="AlphaFoldDB" id="A0A411PHG1"/>
<dbReference type="RefSeq" id="WP_130599289.1">
    <property type="nucleotide sequence ID" value="NZ_CP036200.1"/>
</dbReference>
<keyword evidence="2" id="KW-0732">Signal</keyword>
<dbReference type="Proteomes" id="UP000291106">
    <property type="component" value="Chromosome"/>
</dbReference>
<feature type="chain" id="PRO_5018981576" evidence="2">
    <location>
        <begin position="26"/>
        <end position="236"/>
    </location>
</feature>
<dbReference type="OrthoDB" id="5917280at2"/>
<protein>
    <submittedName>
        <fullName evidence="3">Uncharacterized protein</fullName>
    </submittedName>
</protein>
<keyword evidence="1" id="KW-0175">Coiled coil</keyword>
<proteinExistence type="predicted"/>
<keyword evidence="4" id="KW-1185">Reference proteome</keyword>
<evidence type="ECO:0000313" key="3">
    <source>
        <dbReference type="EMBL" id="QBF82800.1"/>
    </source>
</evidence>
<feature type="coiled-coil region" evidence="1">
    <location>
        <begin position="117"/>
        <end position="177"/>
    </location>
</feature>
<evidence type="ECO:0000256" key="2">
    <source>
        <dbReference type="SAM" id="SignalP"/>
    </source>
</evidence>